<dbReference type="Pfam" id="PF03870">
    <property type="entry name" value="RNA_pol_Rpb8"/>
    <property type="match status" value="1"/>
</dbReference>
<keyword evidence="6" id="KW-1185">Reference proteome</keyword>
<comment type="subcellular location">
    <subcellularLocation>
        <location evidence="1">Nucleus</location>
    </subcellularLocation>
</comment>
<protein>
    <recommendedName>
        <fullName evidence="7">DNA-directed RNA polymerases I, II, and III subunit RPABC3</fullName>
    </recommendedName>
</protein>
<evidence type="ECO:0000256" key="4">
    <source>
        <dbReference type="PIRNR" id="PIRNR000779"/>
    </source>
</evidence>
<dbReference type="GO" id="GO:0005665">
    <property type="term" value="C:RNA polymerase II, core complex"/>
    <property type="evidence" value="ECO:0007669"/>
    <property type="project" value="UniProtKB-UniRule"/>
</dbReference>
<comment type="similarity">
    <text evidence="2 4">Belongs to the eukaryotic RPB8 RNA polymerase subunit family.</text>
</comment>
<dbReference type="AlphaFoldDB" id="A0A830HD25"/>
<evidence type="ECO:0000313" key="5">
    <source>
        <dbReference type="EMBL" id="GHP02987.1"/>
    </source>
</evidence>
<dbReference type="SUPFAM" id="SSF50249">
    <property type="entry name" value="Nucleic acid-binding proteins"/>
    <property type="match status" value="1"/>
</dbReference>
<dbReference type="GO" id="GO:0006351">
    <property type="term" value="P:DNA-templated transcription"/>
    <property type="evidence" value="ECO:0007669"/>
    <property type="project" value="UniProtKB-UniRule"/>
</dbReference>
<organism evidence="5 6">
    <name type="scientific">Pycnococcus provasolii</name>
    <dbReference type="NCBI Taxonomy" id="41880"/>
    <lineage>
        <taxon>Eukaryota</taxon>
        <taxon>Viridiplantae</taxon>
        <taxon>Chlorophyta</taxon>
        <taxon>Pseudoscourfieldiophyceae</taxon>
        <taxon>Pseudoscourfieldiales</taxon>
        <taxon>Pycnococcaceae</taxon>
        <taxon>Pycnococcus</taxon>
    </lineage>
</organism>
<dbReference type="InterPro" id="IPR005570">
    <property type="entry name" value="RPABC3"/>
</dbReference>
<comment type="caution">
    <text evidence="5">The sequence shown here is derived from an EMBL/GenBank/DDBJ whole genome shotgun (WGS) entry which is preliminary data.</text>
</comment>
<reference evidence="5" key="1">
    <citation type="submission" date="2020-10" db="EMBL/GenBank/DDBJ databases">
        <title>Unveiling of a novel bifunctional photoreceptor, Dualchrome1, isolated from a cosmopolitan green alga.</title>
        <authorList>
            <person name="Suzuki S."/>
            <person name="Kawachi M."/>
        </authorList>
    </citation>
    <scope>NUCLEOTIDE SEQUENCE</scope>
    <source>
        <strain evidence="5">NIES 2893</strain>
    </source>
</reference>
<gene>
    <name evidence="5" type="ORF">PPROV_000174200</name>
</gene>
<dbReference type="EMBL" id="BNJQ01000004">
    <property type="protein sequence ID" value="GHP02987.1"/>
    <property type="molecule type" value="Genomic_DNA"/>
</dbReference>
<dbReference type="InterPro" id="IPR012340">
    <property type="entry name" value="NA-bd_OB-fold"/>
</dbReference>
<evidence type="ECO:0000313" key="6">
    <source>
        <dbReference type="Proteomes" id="UP000660262"/>
    </source>
</evidence>
<keyword evidence="3 4" id="KW-0539">Nucleus</keyword>
<dbReference type="Proteomes" id="UP000660262">
    <property type="component" value="Unassembled WGS sequence"/>
</dbReference>
<dbReference type="PIRSF" id="PIRSF000779">
    <property type="entry name" value="RNA_pol_Rpb8"/>
    <property type="match status" value="1"/>
</dbReference>
<dbReference type="GO" id="GO:0003899">
    <property type="term" value="F:DNA-directed RNA polymerase activity"/>
    <property type="evidence" value="ECO:0007669"/>
    <property type="project" value="UniProtKB-UniRule"/>
</dbReference>
<evidence type="ECO:0000256" key="1">
    <source>
        <dbReference type="ARBA" id="ARBA00004123"/>
    </source>
</evidence>
<dbReference type="OrthoDB" id="20018at2759"/>
<dbReference type="PANTHER" id="PTHR10917">
    <property type="entry name" value="DNA-DIRECTED RNA POLYMERASES I, II, AND III SUBUNIT RPABC3"/>
    <property type="match status" value="1"/>
</dbReference>
<accession>A0A830HD25</accession>
<dbReference type="SMART" id="SM00658">
    <property type="entry name" value="RPOL8c"/>
    <property type="match status" value="1"/>
</dbReference>
<dbReference type="PANTHER" id="PTHR10917:SF0">
    <property type="entry name" value="DNA-DIRECTED RNA POLYMERASES I, II, AND III SUBUNIT RPABC3"/>
    <property type="match status" value="1"/>
</dbReference>
<proteinExistence type="inferred from homology"/>
<dbReference type="GO" id="GO:0005736">
    <property type="term" value="C:RNA polymerase I complex"/>
    <property type="evidence" value="ECO:0007669"/>
    <property type="project" value="TreeGrafter"/>
</dbReference>
<dbReference type="GO" id="GO:0005666">
    <property type="term" value="C:RNA polymerase III complex"/>
    <property type="evidence" value="ECO:0007669"/>
    <property type="project" value="TreeGrafter"/>
</dbReference>
<sequence length="151" mass="16884">MPTLFEDTFVVDTVDADGRKFDLVSRLEAHSDKFDMRLKLDVNVDVYPLNKSQQRFVLLLADTLNLDGTRDPEEGVYTEALMQGKPSLADKYEYVMYGKVFKVVPGAVGGAAHEIIASFGGLLMSLKGAAQELKDLKRDLRVFILIRKVDV</sequence>
<evidence type="ECO:0000256" key="2">
    <source>
        <dbReference type="ARBA" id="ARBA00008912"/>
    </source>
</evidence>
<evidence type="ECO:0000256" key="3">
    <source>
        <dbReference type="ARBA" id="ARBA00023242"/>
    </source>
</evidence>
<name>A0A830HD25_9CHLO</name>
<dbReference type="Gene3D" id="2.40.50.140">
    <property type="entry name" value="Nucleic acid-binding proteins"/>
    <property type="match status" value="1"/>
</dbReference>
<evidence type="ECO:0008006" key="7">
    <source>
        <dbReference type="Google" id="ProtNLM"/>
    </source>
</evidence>